<dbReference type="GO" id="GO:0003700">
    <property type="term" value="F:DNA-binding transcription factor activity"/>
    <property type="evidence" value="ECO:0007669"/>
    <property type="project" value="UniProtKB-UniRule"/>
</dbReference>
<dbReference type="PANTHER" id="PTHR35144:SF2">
    <property type="entry name" value="MEIOSIS-SPECIFIC TRANSCRIPTION FACTOR NDT80"/>
    <property type="match status" value="1"/>
</dbReference>
<dbReference type="InterPro" id="IPR008967">
    <property type="entry name" value="p53-like_TF_DNA-bd_sf"/>
</dbReference>
<feature type="compositionally biased region" description="Polar residues" evidence="3">
    <location>
        <begin position="494"/>
        <end position="511"/>
    </location>
</feature>
<dbReference type="GO" id="GO:0045944">
    <property type="term" value="P:positive regulation of transcription by RNA polymerase II"/>
    <property type="evidence" value="ECO:0007669"/>
    <property type="project" value="TreeGrafter"/>
</dbReference>
<dbReference type="Pfam" id="PF05224">
    <property type="entry name" value="NDT80_PhoG"/>
    <property type="match status" value="1"/>
</dbReference>
<reference evidence="5 6" key="1">
    <citation type="submission" date="2016-07" db="EMBL/GenBank/DDBJ databases">
        <title>Pervasive Adenine N6-methylation of Active Genes in Fungi.</title>
        <authorList>
            <consortium name="DOE Joint Genome Institute"/>
            <person name="Mondo S.J."/>
            <person name="Dannebaum R.O."/>
            <person name="Kuo R.C."/>
            <person name="Labutti K."/>
            <person name="Haridas S."/>
            <person name="Kuo A."/>
            <person name="Salamov A."/>
            <person name="Ahrendt S.R."/>
            <person name="Lipzen A."/>
            <person name="Sullivan W."/>
            <person name="Andreopoulos W.B."/>
            <person name="Clum A."/>
            <person name="Lindquist E."/>
            <person name="Daum C."/>
            <person name="Ramamoorthy G.K."/>
            <person name="Gryganskyi A."/>
            <person name="Culley D."/>
            <person name="Magnuson J.K."/>
            <person name="James T.Y."/>
            <person name="O'Malley M.A."/>
            <person name="Stajich J.E."/>
            <person name="Spatafora J.W."/>
            <person name="Visel A."/>
            <person name="Grigoriev I.V."/>
        </authorList>
    </citation>
    <scope>NUCLEOTIDE SEQUENCE [LARGE SCALE GENOMIC DNA]</scope>
    <source>
        <strain evidence="5 6">NRRL 1336</strain>
    </source>
</reference>
<dbReference type="PROSITE" id="PS51517">
    <property type="entry name" value="NDT80"/>
    <property type="match status" value="1"/>
</dbReference>
<feature type="compositionally biased region" description="Pro residues" evidence="3">
    <location>
        <begin position="476"/>
        <end position="491"/>
    </location>
</feature>
<dbReference type="PANTHER" id="PTHR35144">
    <property type="entry name" value="MEIOSIS-SPECIFIC TRANSCRIPTION FACTOR NDT80"/>
    <property type="match status" value="1"/>
</dbReference>
<evidence type="ECO:0000313" key="5">
    <source>
        <dbReference type="EMBL" id="ORZ19756.1"/>
    </source>
</evidence>
<protein>
    <recommendedName>
        <fullName evidence="4">NDT80 domain-containing protein</fullName>
    </recommendedName>
</protein>
<feature type="compositionally biased region" description="Polar residues" evidence="3">
    <location>
        <begin position="555"/>
        <end position="567"/>
    </location>
</feature>
<dbReference type="Gene3D" id="2.60.40.1390">
    <property type="entry name" value="NDT80 DNA-binding domain"/>
    <property type="match status" value="1"/>
</dbReference>
<feature type="DNA-binding region" description="NDT80" evidence="2">
    <location>
        <begin position="113"/>
        <end position="352"/>
    </location>
</feature>
<organism evidence="5 6">
    <name type="scientific">Absidia repens</name>
    <dbReference type="NCBI Taxonomy" id="90262"/>
    <lineage>
        <taxon>Eukaryota</taxon>
        <taxon>Fungi</taxon>
        <taxon>Fungi incertae sedis</taxon>
        <taxon>Mucoromycota</taxon>
        <taxon>Mucoromycotina</taxon>
        <taxon>Mucoromycetes</taxon>
        <taxon>Mucorales</taxon>
        <taxon>Cunninghamellaceae</taxon>
        <taxon>Absidia</taxon>
    </lineage>
</organism>
<dbReference type="GO" id="GO:0051321">
    <property type="term" value="P:meiotic cell cycle"/>
    <property type="evidence" value="ECO:0007669"/>
    <property type="project" value="TreeGrafter"/>
</dbReference>
<comment type="caution">
    <text evidence="5">The sequence shown here is derived from an EMBL/GenBank/DDBJ whole genome shotgun (WGS) entry which is preliminary data.</text>
</comment>
<feature type="compositionally biased region" description="Low complexity" evidence="3">
    <location>
        <begin position="403"/>
        <end position="419"/>
    </location>
</feature>
<dbReference type="AlphaFoldDB" id="A0A1X2IP02"/>
<dbReference type="InterPro" id="IPR024061">
    <property type="entry name" value="NDT80_DNA-bd_dom"/>
</dbReference>
<accession>A0A1X2IP02</accession>
<name>A0A1X2IP02_9FUNG</name>
<feature type="domain" description="NDT80" evidence="4">
    <location>
        <begin position="113"/>
        <end position="352"/>
    </location>
</feature>
<dbReference type="EMBL" id="MCGE01000007">
    <property type="protein sequence ID" value="ORZ19756.1"/>
    <property type="molecule type" value="Genomic_DNA"/>
</dbReference>
<gene>
    <name evidence="5" type="ORF">BCR42DRAFT_410453</name>
</gene>
<dbReference type="STRING" id="90262.A0A1X2IP02"/>
<feature type="region of interest" description="Disordered" evidence="3">
    <location>
        <begin position="341"/>
        <end position="419"/>
    </location>
</feature>
<dbReference type="InterPro" id="IPR052605">
    <property type="entry name" value="Fungal_trans_regulator"/>
</dbReference>
<dbReference type="GO" id="GO:0000228">
    <property type="term" value="C:nuclear chromosome"/>
    <property type="evidence" value="ECO:0007669"/>
    <property type="project" value="TreeGrafter"/>
</dbReference>
<keyword evidence="1 2" id="KW-0238">DNA-binding</keyword>
<feature type="region of interest" description="Disordered" evidence="3">
    <location>
        <begin position="255"/>
        <end position="274"/>
    </location>
</feature>
<dbReference type="GO" id="GO:0003677">
    <property type="term" value="F:DNA binding"/>
    <property type="evidence" value="ECO:0007669"/>
    <property type="project" value="UniProtKB-KW"/>
</dbReference>
<feature type="compositionally biased region" description="Low complexity" evidence="3">
    <location>
        <begin position="453"/>
        <end position="475"/>
    </location>
</feature>
<feature type="compositionally biased region" description="Low complexity" evidence="3">
    <location>
        <begin position="351"/>
        <end position="367"/>
    </location>
</feature>
<feature type="compositionally biased region" description="Low complexity" evidence="3">
    <location>
        <begin position="537"/>
        <end position="546"/>
    </location>
</feature>
<dbReference type="InterPro" id="IPR037141">
    <property type="entry name" value="NDT80_DNA-bd_dom_sf"/>
</dbReference>
<evidence type="ECO:0000256" key="2">
    <source>
        <dbReference type="PROSITE-ProRule" id="PRU00850"/>
    </source>
</evidence>
<proteinExistence type="predicted"/>
<evidence type="ECO:0000256" key="1">
    <source>
        <dbReference type="ARBA" id="ARBA00023125"/>
    </source>
</evidence>
<feature type="compositionally biased region" description="Polar residues" evidence="3">
    <location>
        <begin position="1"/>
        <end position="17"/>
    </location>
</feature>
<keyword evidence="6" id="KW-1185">Reference proteome</keyword>
<feature type="region of interest" description="Disordered" evidence="3">
    <location>
        <begin position="1"/>
        <end position="150"/>
    </location>
</feature>
<feature type="compositionally biased region" description="Polar residues" evidence="3">
    <location>
        <begin position="54"/>
        <end position="119"/>
    </location>
</feature>
<evidence type="ECO:0000256" key="3">
    <source>
        <dbReference type="SAM" id="MobiDB-lite"/>
    </source>
</evidence>
<evidence type="ECO:0000259" key="4">
    <source>
        <dbReference type="PROSITE" id="PS51517"/>
    </source>
</evidence>
<feature type="region of interest" description="Disordered" evidence="3">
    <location>
        <begin position="448"/>
        <end position="583"/>
    </location>
</feature>
<dbReference type="OrthoDB" id="2288358at2759"/>
<feature type="compositionally biased region" description="Low complexity" evidence="3">
    <location>
        <begin position="39"/>
        <end position="49"/>
    </location>
</feature>
<evidence type="ECO:0000313" key="6">
    <source>
        <dbReference type="Proteomes" id="UP000193560"/>
    </source>
</evidence>
<dbReference type="SUPFAM" id="SSF49417">
    <property type="entry name" value="p53-like transcription factors"/>
    <property type="match status" value="1"/>
</dbReference>
<sequence>MLHSLPQQPHSSTTVRPTSDPLDMQQQSAPLEYSSREPQAQQQQYSQNHHQQHPSKSMDSPSATASPVKSADSPTRSCPNVSMSQPTTPRPTGSPSLQPLHSVTQPSSPTNETSITFSSLPPPPPPYLMNGSGSIRRKRRESDYTSDTPTFGMTHYNGNIYATDKSSVLDVRIQSKVDRGFFLADNDWTCYRRNYFQISSSFSLQGVVVLYDGQELPCFVQDQDMLHEVDQFYIGISARLSDCDKQILLIQHTAKRDKGPQNTPEARPIRPGGNLSFSSVGANQSIVTFERIQFKSATANNGKRRAAQQYYIVVMELFAKVRSSGKLVPVASTESQPVVVRGRSPGHYAESHGSTSSSSTTKVSVGSAEAAGGPIRRQMHHPHPSSALTSPPMIPGHHHPHHTPTYSQQHPMYASDYPSSYDYPSSGHNGGNGIHYVYAPSHAGVPMVPPPASSSSPGGSYDYHASPTTSSHPQQSLPPPPVHHHPYPAPPLRSDSSSSNVYDHPYQQQHYASLPPPMHRSESAPSAYDHFKEDEQQQQQQQQQQQHWARVRMASTPSHTGNHSPSTDHPPPFVASTHPHHHPYYPQPQLQPPMSYYHHHSAPPLLSFLHLDMATRILKV</sequence>
<dbReference type="Proteomes" id="UP000193560">
    <property type="component" value="Unassembled WGS sequence"/>
</dbReference>